<gene>
    <name evidence="1" type="ORF">FOB19_05530</name>
</gene>
<sequence>MLEFITSSNITKGAALKPLLKLIIACCLGSIAASVSAEEGSAATSATKEVQPITQAEIQQGLLNMQKRLDTRIEKWGQSLNSDDFQWTWRGRKLKPAKREEVCDIFQDVVDEMYQLAVKNKARLGPEEQKLLSNRSLFIEKLGYENNRVNTQMGFDCYLH</sequence>
<accession>A0A6N1L3M9</accession>
<dbReference type="Proteomes" id="UP000509126">
    <property type="component" value="Chromosome"/>
</dbReference>
<proteinExistence type="predicted"/>
<dbReference type="AlphaFoldDB" id="A0A6N1L3M9"/>
<evidence type="ECO:0000313" key="2">
    <source>
        <dbReference type="Proteomes" id="UP000509126"/>
    </source>
</evidence>
<reference evidence="1 2" key="1">
    <citation type="submission" date="2019-11" db="EMBL/GenBank/DDBJ databases">
        <title>FDA dAtabase for Regulatory Grade micrObial Sequences (FDA-ARGOS): Supporting development and validation of Infectious Disease Dx tests.</title>
        <authorList>
            <person name="Patel R."/>
            <person name="Rucinski S."/>
            <person name="Tallon L."/>
            <person name="Sadzewicz L."/>
            <person name="Vavikolanu K."/>
            <person name="Mehta A."/>
            <person name="Aluvathingal J."/>
            <person name="Nadendla S."/>
            <person name="Nandy P."/>
            <person name="Geyer C."/>
            <person name="Yan Y."/>
            <person name="Sichtig H."/>
        </authorList>
    </citation>
    <scope>NUCLEOTIDE SEQUENCE [LARGE SCALE GENOMIC DNA]</scope>
    <source>
        <strain evidence="1 2">FDAARGOS_557</strain>
    </source>
</reference>
<dbReference type="EMBL" id="CP054803">
    <property type="protein sequence ID" value="QKU20919.1"/>
    <property type="molecule type" value="Genomic_DNA"/>
</dbReference>
<protein>
    <submittedName>
        <fullName evidence="1">Uncharacterized protein</fullName>
    </submittedName>
</protein>
<organism evidence="1 2">
    <name type="scientific">Acinetobacter lwoffii</name>
    <dbReference type="NCBI Taxonomy" id="28090"/>
    <lineage>
        <taxon>Bacteria</taxon>
        <taxon>Pseudomonadati</taxon>
        <taxon>Pseudomonadota</taxon>
        <taxon>Gammaproteobacteria</taxon>
        <taxon>Moraxellales</taxon>
        <taxon>Moraxellaceae</taxon>
        <taxon>Acinetobacter</taxon>
    </lineage>
</organism>
<dbReference type="RefSeq" id="WP_004645798.1">
    <property type="nucleotide sequence ID" value="NZ_BBSQ01000008.1"/>
</dbReference>
<evidence type="ECO:0000313" key="1">
    <source>
        <dbReference type="EMBL" id="QKU20919.1"/>
    </source>
</evidence>
<name>A0A6N1L3M9_ACILW</name>